<feature type="region of interest" description="Disordered" evidence="1">
    <location>
        <begin position="139"/>
        <end position="178"/>
    </location>
</feature>
<evidence type="ECO:0000313" key="5">
    <source>
        <dbReference type="Proteomes" id="UP000609651"/>
    </source>
</evidence>
<feature type="domain" description="3-keto-alpha-glucoside-1,2-lyase/3-keto-2-hydroxy-glucal hydratase" evidence="3">
    <location>
        <begin position="36"/>
        <end position="243"/>
    </location>
</feature>
<gene>
    <name evidence="4" type="ORF">LzC2_06190</name>
</gene>
<dbReference type="Gene3D" id="2.60.120.560">
    <property type="entry name" value="Exo-inulinase, domain 1"/>
    <property type="match status" value="2"/>
</dbReference>
<dbReference type="InterPro" id="IPR010496">
    <property type="entry name" value="AL/BT2_dom"/>
</dbReference>
<evidence type="ECO:0000313" key="4">
    <source>
        <dbReference type="EMBL" id="NNJ24561.1"/>
    </source>
</evidence>
<evidence type="ECO:0000256" key="2">
    <source>
        <dbReference type="SAM" id="SignalP"/>
    </source>
</evidence>
<name>A0ABX1VAW2_9PLAN</name>
<protein>
    <recommendedName>
        <fullName evidence="3">3-keto-alpha-glucoside-1,2-lyase/3-keto-2-hydroxy-glucal hydratase domain-containing protein</fullName>
    </recommendedName>
</protein>
<feature type="domain" description="3-keto-alpha-glucoside-1,2-lyase/3-keto-2-hydroxy-glucal hydratase" evidence="3">
    <location>
        <begin position="434"/>
        <end position="605"/>
    </location>
</feature>
<proteinExistence type="predicted"/>
<dbReference type="Proteomes" id="UP000609651">
    <property type="component" value="Unassembled WGS sequence"/>
</dbReference>
<evidence type="ECO:0000256" key="1">
    <source>
        <dbReference type="SAM" id="MobiDB-lite"/>
    </source>
</evidence>
<dbReference type="RefSeq" id="WP_171183640.1">
    <property type="nucleotide sequence ID" value="NZ_WTPX01000011.1"/>
</dbReference>
<feature type="signal peptide" evidence="2">
    <location>
        <begin position="1"/>
        <end position="23"/>
    </location>
</feature>
<sequence length="624" mass="66116">MSKFSAPLFAAALLLGPALAASAADEPRKAAEPSEATAIFNGENFDGWFFAPHTDPRKIAAMTPKERAAFLETHAAAGREHWTIEQGDGGPEIVNDGKGPYLWTARDYADFELSLDWKITAGTDSGVYIRGCPQVQIWDPDGDDPRGYGNAKGSGGLWNNPKSGPNNRGKDPSQRADNPMEEWNTFVIRVVGSSVTVDLNGKRIVNEATLENYWDRSLPLFPAGPIILQTHGGETRWRNVKVREIPRRMPESGFLLPDGSAAGEGWNEASGNTATVGADAHAVFGPLSGDQQATFTVGTQVGTPGPSMSFSFNAEGVTNVANPLAAVADLGPTGAAGATSALPCVMLDREAAAAAFDASAVNRVYVRTADGCVTCYLNGTPVLIAVDSPGPNADPVPFAVTGTGAALTFIRQTDERMEMGNEAGFTALPLKPGLEGWEGDTDGYSVEDGVLTCQGGNLYLKDEFADFAVRFEFRLPPGGNNGVGLRFAKGQNAAYSGMESQLLDNAAPMYRTIQPWQAHGSIYGVAPALRGYLAPAGHWNREEIVVRGDQVTVTLNGKTLVDVDIREASADGTIDGKEHPGLLRESGAFGFLGHGAPVAWRNLRMQVLTEGDESDAAAEGTTSR</sequence>
<feature type="chain" id="PRO_5047465555" description="3-keto-alpha-glucoside-1,2-lyase/3-keto-2-hydroxy-glucal hydratase domain-containing protein" evidence="2">
    <location>
        <begin position="24"/>
        <end position="624"/>
    </location>
</feature>
<reference evidence="4 5" key="1">
    <citation type="journal article" date="2020" name="Syst. Appl. Microbiol.">
        <title>Alienimonas chondri sp. nov., a novel planctomycete isolated from the biofilm of the red alga Chondrus crispus.</title>
        <authorList>
            <person name="Vitorino I."/>
            <person name="Albuquerque L."/>
            <person name="Wiegand S."/>
            <person name="Kallscheuer N."/>
            <person name="da Costa M.S."/>
            <person name="Lobo-da-Cunha A."/>
            <person name="Jogler C."/>
            <person name="Lage O.M."/>
        </authorList>
    </citation>
    <scope>NUCLEOTIDE SEQUENCE [LARGE SCALE GENOMIC DNA]</scope>
    <source>
        <strain evidence="4 5">LzC2</strain>
    </source>
</reference>
<keyword evidence="5" id="KW-1185">Reference proteome</keyword>
<organism evidence="4 5">
    <name type="scientific">Alienimonas chondri</name>
    <dbReference type="NCBI Taxonomy" id="2681879"/>
    <lineage>
        <taxon>Bacteria</taxon>
        <taxon>Pseudomonadati</taxon>
        <taxon>Planctomycetota</taxon>
        <taxon>Planctomycetia</taxon>
        <taxon>Planctomycetales</taxon>
        <taxon>Planctomycetaceae</taxon>
        <taxon>Alienimonas</taxon>
    </lineage>
</organism>
<dbReference type="EMBL" id="WTPX01000011">
    <property type="protein sequence ID" value="NNJ24561.1"/>
    <property type="molecule type" value="Genomic_DNA"/>
</dbReference>
<evidence type="ECO:0000259" key="3">
    <source>
        <dbReference type="Pfam" id="PF06439"/>
    </source>
</evidence>
<dbReference type="Pfam" id="PF06439">
    <property type="entry name" value="3keto-disac_hyd"/>
    <property type="match status" value="2"/>
</dbReference>
<accession>A0ABX1VAW2</accession>
<keyword evidence="2" id="KW-0732">Signal</keyword>
<comment type="caution">
    <text evidence="4">The sequence shown here is derived from an EMBL/GenBank/DDBJ whole genome shotgun (WGS) entry which is preliminary data.</text>
</comment>